<evidence type="ECO:0000259" key="2">
    <source>
        <dbReference type="PROSITE" id="PS51677"/>
    </source>
</evidence>
<feature type="domain" description="NodB homology" evidence="2">
    <location>
        <begin position="82"/>
        <end position="265"/>
    </location>
</feature>
<dbReference type="SUPFAM" id="SSF88713">
    <property type="entry name" value="Glycoside hydrolase/deacetylase"/>
    <property type="match status" value="1"/>
</dbReference>
<dbReference type="PANTHER" id="PTHR10587">
    <property type="entry name" value="GLYCOSYL TRANSFERASE-RELATED"/>
    <property type="match status" value="1"/>
</dbReference>
<dbReference type="AlphaFoldDB" id="A0A3Q9QUN7"/>
<dbReference type="OrthoDB" id="258610at2"/>
<dbReference type="KEGG" id="nmk:CHR53_12235"/>
<proteinExistence type="predicted"/>
<dbReference type="InterPro" id="IPR050248">
    <property type="entry name" value="Polysacc_deacetylase_ArnD"/>
</dbReference>
<dbReference type="GO" id="GO:0005975">
    <property type="term" value="P:carbohydrate metabolic process"/>
    <property type="evidence" value="ECO:0007669"/>
    <property type="project" value="InterPro"/>
</dbReference>
<reference evidence="3 4" key="1">
    <citation type="submission" date="2017-07" db="EMBL/GenBank/DDBJ databases">
        <title>The complete genome sequence of Bacillus mesonae strain H20-5, an efficient strain improving plant abiotic stress resistance.</title>
        <authorList>
            <person name="Kim S.Y."/>
            <person name="Song H."/>
            <person name="Sang M.K."/>
            <person name="Weon H.-Y."/>
            <person name="Song J."/>
        </authorList>
    </citation>
    <scope>NUCLEOTIDE SEQUENCE [LARGE SCALE GENOMIC DNA]</scope>
    <source>
        <strain evidence="3 4">H20-5</strain>
    </source>
</reference>
<dbReference type="PANTHER" id="PTHR10587:SF125">
    <property type="entry name" value="POLYSACCHARIDE DEACETYLASE YHEN-RELATED"/>
    <property type="match status" value="1"/>
</dbReference>
<dbReference type="Proteomes" id="UP000282892">
    <property type="component" value="Chromosome"/>
</dbReference>
<dbReference type="GO" id="GO:0016810">
    <property type="term" value="F:hydrolase activity, acting on carbon-nitrogen (but not peptide) bonds"/>
    <property type="evidence" value="ECO:0007669"/>
    <property type="project" value="InterPro"/>
</dbReference>
<dbReference type="InterPro" id="IPR011330">
    <property type="entry name" value="Glyco_hydro/deAcase_b/a-brl"/>
</dbReference>
<evidence type="ECO:0000313" key="3">
    <source>
        <dbReference type="EMBL" id="AZU61986.1"/>
    </source>
</evidence>
<feature type="transmembrane region" description="Helical" evidence="1">
    <location>
        <begin position="12"/>
        <end position="30"/>
    </location>
</feature>
<keyword evidence="1" id="KW-0472">Membrane</keyword>
<keyword evidence="4" id="KW-1185">Reference proteome</keyword>
<dbReference type="Pfam" id="PF01522">
    <property type="entry name" value="Polysacc_deac_1"/>
    <property type="match status" value="1"/>
</dbReference>
<sequence>MKIKRKRIRRNVERGIIGFILLIMASFVYMKSEYDILVVAKKQPSTKNASTVHHAPIHKQSIKGSPLAASIAKKEKEEKSKKIVYLTFDDGPSADAAELLDTLDKYGAKATFFMLAPNIERHAEVVQRMVQEGYGLGLHGVTHDAHQFYHSKTSALHEMQEAQAVLEKIGGVKTNLVRTPYGSVPFLLDSYREVMESSGFQIWDWDIDSEDWDKGSAFVSHVINRIDLLAKAGEHPIILMHDRGQTIKYLPTLLKWLNDNHYETGNLDGCMEAFHFNCNNRCRPIDGDQKAKL</sequence>
<dbReference type="PROSITE" id="PS51677">
    <property type="entry name" value="NODB"/>
    <property type="match status" value="1"/>
</dbReference>
<dbReference type="InterPro" id="IPR002509">
    <property type="entry name" value="NODB_dom"/>
</dbReference>
<organism evidence="3 4">
    <name type="scientific">Neobacillus mesonae</name>
    <dbReference type="NCBI Taxonomy" id="1193713"/>
    <lineage>
        <taxon>Bacteria</taxon>
        <taxon>Bacillati</taxon>
        <taxon>Bacillota</taxon>
        <taxon>Bacilli</taxon>
        <taxon>Bacillales</taxon>
        <taxon>Bacillaceae</taxon>
        <taxon>Neobacillus</taxon>
    </lineage>
</organism>
<dbReference type="STRING" id="1193713.GCA_001636315_04879"/>
<evidence type="ECO:0000313" key="4">
    <source>
        <dbReference type="Proteomes" id="UP000282892"/>
    </source>
</evidence>
<dbReference type="CDD" id="cd10944">
    <property type="entry name" value="CE4_SmPgdA_like"/>
    <property type="match status" value="1"/>
</dbReference>
<keyword evidence="1" id="KW-0812">Transmembrane</keyword>
<evidence type="ECO:0000256" key="1">
    <source>
        <dbReference type="SAM" id="Phobius"/>
    </source>
</evidence>
<dbReference type="Gene3D" id="3.20.20.370">
    <property type="entry name" value="Glycoside hydrolase/deacetylase"/>
    <property type="match status" value="1"/>
</dbReference>
<gene>
    <name evidence="3" type="ORF">CHR53_12235</name>
</gene>
<protein>
    <recommendedName>
        <fullName evidence="2">NodB homology domain-containing protein</fullName>
    </recommendedName>
</protein>
<name>A0A3Q9QUN7_9BACI</name>
<keyword evidence="1" id="KW-1133">Transmembrane helix</keyword>
<dbReference type="RefSeq" id="WP_127486708.1">
    <property type="nucleotide sequence ID" value="NZ_CP022572.1"/>
</dbReference>
<accession>A0A3Q9QUN7</accession>
<dbReference type="EMBL" id="CP022572">
    <property type="protein sequence ID" value="AZU61986.1"/>
    <property type="molecule type" value="Genomic_DNA"/>
</dbReference>